<dbReference type="Pfam" id="PF02489">
    <property type="entry name" value="Herpes_glycop_H"/>
    <property type="match status" value="1"/>
</dbReference>
<organism evidence="3">
    <name type="scientific">Elephant endotheliotropic herpesvirus 4</name>
    <dbReference type="NCBI Taxonomy" id="548914"/>
    <lineage>
        <taxon>Viruses</taxon>
        <taxon>Duplodnaviria</taxon>
        <taxon>Heunggongvirae</taxon>
        <taxon>Peploviricota</taxon>
        <taxon>Herviviricetes</taxon>
        <taxon>Herpesvirales</taxon>
        <taxon>Orthoherpesviridae</taxon>
        <taxon>Betaherpesvirinae</taxon>
        <taxon>Proboscivirus</taxon>
    </lineage>
</organism>
<accession>A0A0S2CBK4</accession>
<reference evidence="3" key="3">
    <citation type="submission" date="2015-09" db="EMBL/GenBank/DDBJ databases">
        <title>Detection of multiple elephant endotheliotropic herpesviruses.</title>
        <authorList>
            <person name="Long S.Y."/>
            <person name="Heaggans S.Y."/>
            <person name="Hayward G.S."/>
        </authorList>
    </citation>
    <scope>NUCLEOTIDE SEQUENCE</scope>
    <source>
        <strain evidence="3">North American NAP22</strain>
    </source>
</reference>
<dbReference type="Gene3D" id="2.60.40.3190">
    <property type="entry name" value="Herpesvirus glycoprotein H, C-terminal domain"/>
    <property type="match status" value="1"/>
</dbReference>
<feature type="transmembrane region" description="Helical" evidence="1">
    <location>
        <begin position="723"/>
        <end position="745"/>
    </location>
</feature>
<dbReference type="InterPro" id="IPR035305">
    <property type="entry name" value="Herpes_glycoH_C"/>
</dbReference>
<protein>
    <submittedName>
        <fullName evidence="3">Envelope glycoprotein H</fullName>
    </submittedName>
</protein>
<feature type="domain" description="Herpesvirus glycoprotein H C-terminal" evidence="2">
    <location>
        <begin position="568"/>
        <end position="708"/>
    </location>
</feature>
<dbReference type="GO" id="GO:0019031">
    <property type="term" value="C:viral envelope"/>
    <property type="evidence" value="ECO:0007669"/>
    <property type="project" value="UniProtKB-KW"/>
</dbReference>
<proteinExistence type="predicted"/>
<name>A0A0S2CBK4_9BETA</name>
<keyword evidence="1" id="KW-0812">Transmembrane</keyword>
<keyword evidence="3" id="KW-0946">Virion</keyword>
<keyword evidence="3" id="KW-0261">Viral envelope protein</keyword>
<keyword evidence="1" id="KW-1133">Transmembrane helix</keyword>
<evidence type="ECO:0000259" key="2">
    <source>
        <dbReference type="Pfam" id="PF17488"/>
    </source>
</evidence>
<gene>
    <name evidence="3" type="primary">U48</name>
</gene>
<dbReference type="InterPro" id="IPR038172">
    <property type="entry name" value="Herpes_glycoH_C_sf"/>
</dbReference>
<dbReference type="EMBL" id="KT832488">
    <property type="protein sequence ID" value="ALN42256.1"/>
    <property type="molecule type" value="Genomic_DNA"/>
</dbReference>
<sequence>MRSRTTAPPRVILSAFPFNNPLRVTTARFFIVVLLLTCIHSTRCTFNFTEIKNETCLQTSDIEHKSNLSSKLITFRFFANDTHSEVFHLPRCIFTHPLTEYLFAHMGIYKSVDEYKSEFEATYLPSVEGTFRTVIIKGSDDSPYLPKTKVEEKEGDEGTFVYNNTRYMHTYPTMSLIDDPECEVFDAVDETFLPFFGHCRNVSMTVKGVTVYSSITSAFSTLKYIVVNQTKPFPVRLFFGNSDEIVATMPFEPTDLTLRTTRSDDLIVAGKKGPVRVMLEHVRLESIDAMLHANHEYNVHNLRHLFLTFNEHVKKILTGAITYDNIRVEDLLEPYLSWLISAYVQYKSPKPHGLISVDDYVFTETALQASIELFELFTNEMKVALPFRKNASDFIDILLRLEKYVYVDEEPRLDHKGLSLYYLKYIYLRNVTEDIVRYATKYMLRLYEKYTYPGDEHTSMYKHHDDVYDLFLLNILAIASSNMTFLRHVLLLQTSMCNVKNLLGHFHSLETNSRDLGHLVSPCFRCLRYDFTPEKIENMVSQETLSPYGRVTRMVHSMTKNSSMLDVLKCPLPEENLVAVIPFSDTVTYVVSTKPVVRGEVYRATHTAIGVELYLTRLINNTLCVPLNYLFDSKDVTPVVQTFSIGHSKECDVCPSVLLQYSGNHGFTAFYVITTIDDVKYIHDHRTAFPRSSHYMWILKNNTVLELQGTNMFVFSSRSAGAIVLYVIIVSVIIWTLYEIGKLFMYKYQWRYRKL</sequence>
<evidence type="ECO:0000313" key="3">
    <source>
        <dbReference type="EMBL" id="ALN42256.1"/>
    </source>
</evidence>
<keyword evidence="1" id="KW-0472">Membrane</keyword>
<dbReference type="Pfam" id="PF17488">
    <property type="entry name" value="Herpes_glycoH_C"/>
    <property type="match status" value="1"/>
</dbReference>
<evidence type="ECO:0000256" key="1">
    <source>
        <dbReference type="SAM" id="Phobius"/>
    </source>
</evidence>
<reference evidence="3" key="1">
    <citation type="journal article" date="2014" name="J. Virol.">
        <title>Comparative genome analysis of four elephant endotheliotropic herpesviruses, EEHV3, EEHV4, EEHV5, and EEHV6, from cases of hemorrhagic disease or viremia.</title>
        <authorList>
            <person name="Zong JC"/>
            <person name="Latimer EM"/>
            <person name="Long SY"/>
            <person name="Richman LK"/>
            <person name="Heaggans SY"/>
            <person name="Hayward GS."/>
        </authorList>
    </citation>
    <scope>NUCLEOTIDE SEQUENCE</scope>
    <source>
        <strain evidence="3">North American NAP22</strain>
    </source>
</reference>
<reference evidence="3" key="2">
    <citation type="submission" date="2015-09" db="EMBL/GenBank/DDBJ databases">
        <title>Complete genome of sequence of elephant endotheliotropic herpesvirus 4 (EEHV4): comparison of the gene coding content and other unusual features fo the GC-rich and AT-rich branch probosciviruses.</title>
        <authorList>
            <person name="Ling P.D."/>
            <person name="Long S.Y."/>
            <person name="Feury A."/>
            <person name="Peng R.-S."/>
            <person name="Heaggans S.Y."/>
            <person name="Qin X."/>
            <person name="Worley K.C."/>
            <person name="Duggan S."/>
            <person name="Hayward G.S."/>
        </authorList>
    </citation>
    <scope>NUCLEOTIDE SEQUENCE</scope>
    <source>
        <strain evidence="3">North American NAP22</strain>
    </source>
</reference>